<dbReference type="Pfam" id="PF25130">
    <property type="entry name" value="DUF7820"/>
    <property type="match status" value="1"/>
</dbReference>
<feature type="region of interest" description="Disordered" evidence="1">
    <location>
        <begin position="314"/>
        <end position="340"/>
    </location>
</feature>
<dbReference type="EMBL" id="JAXOVC010000002">
    <property type="protein sequence ID" value="KAK4505299.1"/>
    <property type="molecule type" value="Genomic_DNA"/>
</dbReference>
<evidence type="ECO:0000256" key="1">
    <source>
        <dbReference type="SAM" id="MobiDB-lite"/>
    </source>
</evidence>
<comment type="caution">
    <text evidence="4">The sequence shown here is derived from an EMBL/GenBank/DDBJ whole genome shotgun (WGS) entry which is preliminary data.</text>
</comment>
<evidence type="ECO:0000313" key="5">
    <source>
        <dbReference type="Proteomes" id="UP001305779"/>
    </source>
</evidence>
<feature type="compositionally biased region" description="Low complexity" evidence="1">
    <location>
        <begin position="1"/>
        <end position="16"/>
    </location>
</feature>
<feature type="region of interest" description="Disordered" evidence="1">
    <location>
        <begin position="1"/>
        <end position="31"/>
    </location>
</feature>
<name>A0ABR0EUJ3_ZASCE</name>
<feature type="region of interest" description="Disordered" evidence="1">
    <location>
        <begin position="541"/>
        <end position="565"/>
    </location>
</feature>
<accession>A0ABR0EUJ3</accession>
<keyword evidence="5" id="KW-1185">Reference proteome</keyword>
<feature type="region of interest" description="Disordered" evidence="1">
    <location>
        <begin position="621"/>
        <end position="642"/>
    </location>
</feature>
<feature type="region of interest" description="Disordered" evidence="1">
    <location>
        <begin position="203"/>
        <end position="254"/>
    </location>
</feature>
<keyword evidence="2" id="KW-0472">Membrane</keyword>
<feature type="domain" description="DUF7820" evidence="3">
    <location>
        <begin position="422"/>
        <end position="702"/>
    </location>
</feature>
<dbReference type="InterPro" id="IPR056722">
    <property type="entry name" value="DUF7820"/>
</dbReference>
<protein>
    <recommendedName>
        <fullName evidence="3">DUF7820 domain-containing protein</fullName>
    </recommendedName>
</protein>
<dbReference type="PANTHER" id="PTHR42078:SF1">
    <property type="entry name" value="GLUCAN 1, 4-ALPHA-GLUCOSIDASE"/>
    <property type="match status" value="1"/>
</dbReference>
<dbReference type="PANTHER" id="PTHR42078">
    <property type="entry name" value="GLUCAN 1, 4-ALPHA-GLUCOSIDASE"/>
    <property type="match status" value="1"/>
</dbReference>
<gene>
    <name evidence="4" type="ORF">PRZ48_003262</name>
</gene>
<evidence type="ECO:0000313" key="4">
    <source>
        <dbReference type="EMBL" id="KAK4505299.1"/>
    </source>
</evidence>
<feature type="transmembrane region" description="Helical" evidence="2">
    <location>
        <begin position="376"/>
        <end position="402"/>
    </location>
</feature>
<keyword evidence="2" id="KW-0812">Transmembrane</keyword>
<reference evidence="4 5" key="1">
    <citation type="journal article" date="2023" name="G3 (Bethesda)">
        <title>A chromosome-level genome assembly of Zasmidium syzygii isolated from banana leaves.</title>
        <authorList>
            <person name="van Westerhoven A.C."/>
            <person name="Mehrabi R."/>
            <person name="Talebi R."/>
            <person name="Steentjes M.B.F."/>
            <person name="Corcolon B."/>
            <person name="Chong P.A."/>
            <person name="Kema G.H.J."/>
            <person name="Seidl M.F."/>
        </authorList>
    </citation>
    <scope>NUCLEOTIDE SEQUENCE [LARGE SCALE GENOMIC DNA]</scope>
    <source>
        <strain evidence="4 5">P124</strain>
    </source>
</reference>
<keyword evidence="2" id="KW-1133">Transmembrane helix</keyword>
<evidence type="ECO:0000259" key="3">
    <source>
        <dbReference type="Pfam" id="PF25130"/>
    </source>
</evidence>
<sequence>MADQQPPLDAAAAAGPSPEPARNDQTGTGGEMTLEQELVYMAEEWESDEEELDYIVDHTRQLFNKRGYEDCVELVCTDLLAKRGVPTIYTVQLHFFLAGQAALADDVEEYKMRYFEVAFGMVELEDTIAAEKASREDAQVLTGEELWRHEIVAALRKQVEKMAQIIEDLRQQDIADPPPTSSSKELVIADEYAKLDKYKQSIRETREKQRREVEVERDEDTTDNNKTATGDVDETSSAVPPEQSKRNQSETLVSSLNGSRTLYVIPRKNPYKLQPEQPHTWRDLSSSAPEVLVDPKDKEYVAATGKEVVASTEKQIASDDGKQVAPGLAPEVHSEESLPEAKYAEDEKEAIMPDYSSLVPEKPTSPGAQWRRNHKVVLLLSAGTMILLVIAVALGAGLGVALSRSSSGNSPPITSTSSAGPTFIPTGTGALALSAAKESSATCLTQRSQQVAWDCNLTPDSRLALALQRSPTSSGSLSAKVLYDSDYTGIQYGAQAPSMNTSLGQIMTVVDLDDESYGTAFHFQQTYDKVVAVPENAITTSTSKSRRLKRRDADQPNEQLHKRGQVASPGSRLWFCVFNETLIEAFIYLDKPSQPTTSTSSVPLSTTNLIATETAIVTSSDPSRTITVTPNPTTTTPNPWSTLPSFSRVVKLEERRIANSSTQAYCQKYQILEDGSANWIADSNGQPIIVQLEEDDSDTSGEGCRCEWMSGDES</sequence>
<proteinExistence type="predicted"/>
<feature type="region of interest" description="Disordered" evidence="1">
    <location>
        <begin position="694"/>
        <end position="714"/>
    </location>
</feature>
<feature type="compositionally biased region" description="Low complexity" evidence="1">
    <location>
        <begin position="625"/>
        <end position="642"/>
    </location>
</feature>
<evidence type="ECO:0000256" key="2">
    <source>
        <dbReference type="SAM" id="Phobius"/>
    </source>
</evidence>
<organism evidence="4 5">
    <name type="scientific">Zasmidium cellare</name>
    <name type="common">Wine cellar mold</name>
    <name type="synonym">Racodium cellare</name>
    <dbReference type="NCBI Taxonomy" id="395010"/>
    <lineage>
        <taxon>Eukaryota</taxon>
        <taxon>Fungi</taxon>
        <taxon>Dikarya</taxon>
        <taxon>Ascomycota</taxon>
        <taxon>Pezizomycotina</taxon>
        <taxon>Dothideomycetes</taxon>
        <taxon>Dothideomycetidae</taxon>
        <taxon>Mycosphaerellales</taxon>
        <taxon>Mycosphaerellaceae</taxon>
        <taxon>Zasmidium</taxon>
    </lineage>
</organism>
<feature type="compositionally biased region" description="Basic and acidic residues" evidence="1">
    <location>
        <begin position="203"/>
        <end position="214"/>
    </location>
</feature>
<dbReference type="Proteomes" id="UP001305779">
    <property type="component" value="Unassembled WGS sequence"/>
</dbReference>